<proteinExistence type="predicted"/>
<dbReference type="Pfam" id="PF10551">
    <property type="entry name" value="MULE"/>
    <property type="match status" value="1"/>
</dbReference>
<reference evidence="4" key="1">
    <citation type="journal article" date="2014" name="Science">
        <title>Ancient hybridizations among the ancestral genomes of bread wheat.</title>
        <authorList>
            <consortium name="International Wheat Genome Sequencing Consortium,"/>
            <person name="Marcussen T."/>
            <person name="Sandve S.R."/>
            <person name="Heier L."/>
            <person name="Spannagl M."/>
            <person name="Pfeifer M."/>
            <person name="Jakobsen K.S."/>
            <person name="Wulff B.B."/>
            <person name="Steuernagel B."/>
            <person name="Mayer K.F."/>
            <person name="Olsen O.A."/>
        </authorList>
    </citation>
    <scope>NUCLEOTIDE SEQUENCE [LARGE SCALE GENOMIC DNA]</scope>
    <source>
        <strain evidence="4">cv. AL8/78</strain>
    </source>
</reference>
<name>A0A453B6D3_AEGTS</name>
<dbReference type="PANTHER" id="PTHR47482:SF5">
    <property type="entry name" value="FAR1 DOMAIN-CONTAINING PROTEIN"/>
    <property type="match status" value="1"/>
</dbReference>
<evidence type="ECO:0000259" key="1">
    <source>
        <dbReference type="Pfam" id="PF03101"/>
    </source>
</evidence>
<evidence type="ECO:0008006" key="5">
    <source>
        <dbReference type="Google" id="ProtNLM"/>
    </source>
</evidence>
<dbReference type="Proteomes" id="UP000015105">
    <property type="component" value="Chromosome 2D"/>
</dbReference>
<accession>A0A453B6D3</accession>
<dbReference type="EnsemblPlants" id="AET2Gv20384300.6">
    <property type="protein sequence ID" value="AET2Gv20384300.6"/>
    <property type="gene ID" value="AET2Gv20384300"/>
</dbReference>
<dbReference type="Gramene" id="AET2Gv20384300.6">
    <property type="protein sequence ID" value="AET2Gv20384300.6"/>
    <property type="gene ID" value="AET2Gv20384300"/>
</dbReference>
<dbReference type="InterPro" id="IPR004330">
    <property type="entry name" value="FAR1_DNA_bnd_dom"/>
</dbReference>
<organism evidence="3 4">
    <name type="scientific">Aegilops tauschii subsp. strangulata</name>
    <name type="common">Goatgrass</name>
    <dbReference type="NCBI Taxonomy" id="200361"/>
    <lineage>
        <taxon>Eukaryota</taxon>
        <taxon>Viridiplantae</taxon>
        <taxon>Streptophyta</taxon>
        <taxon>Embryophyta</taxon>
        <taxon>Tracheophyta</taxon>
        <taxon>Spermatophyta</taxon>
        <taxon>Magnoliopsida</taxon>
        <taxon>Liliopsida</taxon>
        <taxon>Poales</taxon>
        <taxon>Poaceae</taxon>
        <taxon>BOP clade</taxon>
        <taxon>Pooideae</taxon>
        <taxon>Triticodae</taxon>
        <taxon>Triticeae</taxon>
        <taxon>Triticinae</taxon>
        <taxon>Aegilops</taxon>
    </lineage>
</organism>
<reference evidence="3" key="5">
    <citation type="journal article" date="2021" name="G3 (Bethesda)">
        <title>Aegilops tauschii genome assembly Aet v5.0 features greater sequence contiguity and improved annotation.</title>
        <authorList>
            <person name="Wang L."/>
            <person name="Zhu T."/>
            <person name="Rodriguez J.C."/>
            <person name="Deal K.R."/>
            <person name="Dubcovsky J."/>
            <person name="McGuire P.E."/>
            <person name="Lux T."/>
            <person name="Spannagl M."/>
            <person name="Mayer K.F.X."/>
            <person name="Baldrich P."/>
            <person name="Meyers B.C."/>
            <person name="Huo N."/>
            <person name="Gu Y.Q."/>
            <person name="Zhou H."/>
            <person name="Devos K.M."/>
            <person name="Bennetzen J.L."/>
            <person name="Unver T."/>
            <person name="Budak H."/>
            <person name="Gulick P.J."/>
            <person name="Galiba G."/>
            <person name="Kalapos B."/>
            <person name="Nelson D.R."/>
            <person name="Li P."/>
            <person name="You F.M."/>
            <person name="Luo M.C."/>
            <person name="Dvorak J."/>
        </authorList>
    </citation>
    <scope>NUCLEOTIDE SEQUENCE [LARGE SCALE GENOMIC DNA]</scope>
    <source>
        <strain evidence="3">cv. AL8/78</strain>
    </source>
</reference>
<evidence type="ECO:0000313" key="4">
    <source>
        <dbReference type="Proteomes" id="UP000015105"/>
    </source>
</evidence>
<reference evidence="4" key="2">
    <citation type="journal article" date="2017" name="Nat. Plants">
        <title>The Aegilops tauschii genome reveals multiple impacts of transposons.</title>
        <authorList>
            <person name="Zhao G."/>
            <person name="Zou C."/>
            <person name="Li K."/>
            <person name="Wang K."/>
            <person name="Li T."/>
            <person name="Gao L."/>
            <person name="Zhang X."/>
            <person name="Wang H."/>
            <person name="Yang Z."/>
            <person name="Liu X."/>
            <person name="Jiang W."/>
            <person name="Mao L."/>
            <person name="Kong X."/>
            <person name="Jiao Y."/>
            <person name="Jia J."/>
        </authorList>
    </citation>
    <scope>NUCLEOTIDE SEQUENCE [LARGE SCALE GENOMIC DNA]</scope>
    <source>
        <strain evidence="4">cv. AL8/78</strain>
    </source>
</reference>
<reference evidence="3" key="4">
    <citation type="submission" date="2019-03" db="UniProtKB">
        <authorList>
            <consortium name="EnsemblPlants"/>
        </authorList>
    </citation>
    <scope>IDENTIFICATION</scope>
</reference>
<dbReference type="InterPro" id="IPR018289">
    <property type="entry name" value="MULE_transposase_dom"/>
</dbReference>
<feature type="domain" description="FAR1" evidence="1">
    <location>
        <begin position="55"/>
        <end position="134"/>
    </location>
</feature>
<dbReference type="Pfam" id="PF03101">
    <property type="entry name" value="FAR1"/>
    <property type="match status" value="1"/>
</dbReference>
<evidence type="ECO:0000313" key="3">
    <source>
        <dbReference type="EnsemblPlants" id="AET2Gv20384300.6"/>
    </source>
</evidence>
<reference evidence="3" key="3">
    <citation type="journal article" date="2017" name="Nature">
        <title>Genome sequence of the progenitor of the wheat D genome Aegilops tauschii.</title>
        <authorList>
            <person name="Luo M.C."/>
            <person name="Gu Y.Q."/>
            <person name="Puiu D."/>
            <person name="Wang H."/>
            <person name="Twardziok S.O."/>
            <person name="Deal K.R."/>
            <person name="Huo N."/>
            <person name="Zhu T."/>
            <person name="Wang L."/>
            <person name="Wang Y."/>
            <person name="McGuire P.E."/>
            <person name="Liu S."/>
            <person name="Long H."/>
            <person name="Ramasamy R.K."/>
            <person name="Rodriguez J.C."/>
            <person name="Van S.L."/>
            <person name="Yuan L."/>
            <person name="Wang Z."/>
            <person name="Xia Z."/>
            <person name="Xiao L."/>
            <person name="Anderson O.D."/>
            <person name="Ouyang S."/>
            <person name="Liang Y."/>
            <person name="Zimin A.V."/>
            <person name="Pertea G."/>
            <person name="Qi P."/>
            <person name="Bennetzen J.L."/>
            <person name="Dai X."/>
            <person name="Dawson M.W."/>
            <person name="Muller H.G."/>
            <person name="Kugler K."/>
            <person name="Rivarola-Duarte L."/>
            <person name="Spannagl M."/>
            <person name="Mayer K.F.X."/>
            <person name="Lu F.H."/>
            <person name="Bevan M.W."/>
            <person name="Leroy P."/>
            <person name="Li P."/>
            <person name="You F.M."/>
            <person name="Sun Q."/>
            <person name="Liu Z."/>
            <person name="Lyons E."/>
            <person name="Wicker T."/>
            <person name="Salzberg S.L."/>
            <person name="Devos K.M."/>
            <person name="Dvorak J."/>
        </authorList>
    </citation>
    <scope>NUCLEOTIDE SEQUENCE [LARGE SCALE GENOMIC DNA]</scope>
    <source>
        <strain evidence="3">cv. AL8/78</strain>
    </source>
</reference>
<sequence>QRLPRHGVMPDERKTKPDRVAPLEQALRGFATRKTDAVVSPSVGLVFDSLGEAYDFYNLYSWELGFGIRCGKSRTNVRGTKCMQELLCGCSGKPKKTNTTSCRSECPAMLRLLRTEDQGWFICEYRNVHNHAMLANCAAKLHFPSHRHIEKYTRELVSQLRENNINLSKVYSIIGTFFGRIENVPFTKRCLRMLCGKISKEQADDDVRKTMDLFSDLKERDSEFQYTVQVDTESRIRKILWTNGRSKLQYHHFGDVVTFDTTYKTNLYDMPFGLFVGVNNHFQSVLYAGVLMRDEKVESFEWVFSEFVKMMGGKKPVTILIDQARAMEVAIMNVFPGTTHQWCKWHVLKKLRSH</sequence>
<dbReference type="AlphaFoldDB" id="A0A453B6D3"/>
<feature type="domain" description="MULE transposase" evidence="2">
    <location>
        <begin position="256"/>
        <end position="350"/>
    </location>
</feature>
<dbReference type="PANTHER" id="PTHR47482">
    <property type="entry name" value="OS11G0632001 PROTEIN"/>
    <property type="match status" value="1"/>
</dbReference>
<dbReference type="STRING" id="200361.A0A453B6D3"/>
<protein>
    <recommendedName>
        <fullName evidence="5">Protein FAR1-RELATED SEQUENCE</fullName>
    </recommendedName>
</protein>
<keyword evidence="4" id="KW-1185">Reference proteome</keyword>
<evidence type="ECO:0000259" key="2">
    <source>
        <dbReference type="Pfam" id="PF10551"/>
    </source>
</evidence>